<name>A0ABW3UAS1_9GAMM</name>
<comment type="caution">
    <text evidence="1">The sequence shown here is derived from an EMBL/GenBank/DDBJ whole genome shotgun (WGS) entry which is preliminary data.</text>
</comment>
<gene>
    <name evidence="1" type="ORF">ACFQ2X_15260</name>
</gene>
<proteinExistence type="predicted"/>
<dbReference type="EMBL" id="JBHTLR010000021">
    <property type="protein sequence ID" value="MFD1217962.1"/>
    <property type="molecule type" value="Genomic_DNA"/>
</dbReference>
<accession>A0ABW3UAS1</accession>
<dbReference type="Proteomes" id="UP001597264">
    <property type="component" value="Unassembled WGS sequence"/>
</dbReference>
<reference evidence="2" key="1">
    <citation type="journal article" date="2019" name="Int. J. Syst. Evol. Microbiol.">
        <title>The Global Catalogue of Microorganisms (GCM) 10K type strain sequencing project: providing services to taxonomists for standard genome sequencing and annotation.</title>
        <authorList>
            <consortium name="The Broad Institute Genomics Platform"/>
            <consortium name="The Broad Institute Genome Sequencing Center for Infectious Disease"/>
            <person name="Wu L."/>
            <person name="Ma J."/>
        </authorList>
    </citation>
    <scope>NUCLEOTIDE SEQUENCE [LARGE SCALE GENOMIC DNA]</scope>
    <source>
        <strain evidence="2">CCUG 54356</strain>
    </source>
</reference>
<evidence type="ECO:0000313" key="1">
    <source>
        <dbReference type="EMBL" id="MFD1217962.1"/>
    </source>
</evidence>
<sequence length="116" mass="13494">MINWNIKNSKEKRENWFFPSFEVQEYLLPVVNVGVPIFDEYSDTTYELDDCMRLRNVIASLMETLSLTNKSKIRYETIYKGLESLDKSLIIETLENLDAAANLAIKDRTALVFYGD</sequence>
<protein>
    <submittedName>
        <fullName evidence="1">Uncharacterized protein</fullName>
    </submittedName>
</protein>
<keyword evidence="2" id="KW-1185">Reference proteome</keyword>
<evidence type="ECO:0000313" key="2">
    <source>
        <dbReference type="Proteomes" id="UP001597264"/>
    </source>
</evidence>
<organism evidence="1 2">
    <name type="scientific">Microbulbifer celer</name>
    <dbReference type="NCBI Taxonomy" id="435905"/>
    <lineage>
        <taxon>Bacteria</taxon>
        <taxon>Pseudomonadati</taxon>
        <taxon>Pseudomonadota</taxon>
        <taxon>Gammaproteobacteria</taxon>
        <taxon>Cellvibrionales</taxon>
        <taxon>Microbulbiferaceae</taxon>
        <taxon>Microbulbifer</taxon>
    </lineage>
</organism>
<dbReference type="RefSeq" id="WP_230438149.1">
    <property type="nucleotide sequence ID" value="NZ_CP087715.1"/>
</dbReference>